<evidence type="ECO:0000256" key="1">
    <source>
        <dbReference type="SAM" id="MobiDB-lite"/>
    </source>
</evidence>
<sequence>MGSASKQSNKSGGKQDGLDRRARIAELRAVEQRRERRNKIIASVAAGVLVVGAIATGTWIVMDQNQKKHDREAAANADIPGVKTFGDLSRNHVKEKVTYPMTPPVGGDHNAVWLDCMGHVYDAPVENERAVHSLEHGAVWVTYNGKATPDDLKTLSDKVKATPYSLMSPYPDEPGTITLNAWSTQLIVDSASDPRVNEFFTKYVQGKQTQEPGASCSMGQM</sequence>
<evidence type="ECO:0000313" key="4">
    <source>
        <dbReference type="Proteomes" id="UP000033699"/>
    </source>
</evidence>
<comment type="caution">
    <text evidence="3">The sequence shown here is derived from an EMBL/GenBank/DDBJ whole genome shotgun (WGS) entry which is preliminary data.</text>
</comment>
<organism evidence="3 4">
    <name type="scientific">Streptomyces rubellomurinus (strain ATCC 31215)</name>
    <dbReference type="NCBI Taxonomy" id="359131"/>
    <lineage>
        <taxon>Bacteria</taxon>
        <taxon>Bacillati</taxon>
        <taxon>Actinomycetota</taxon>
        <taxon>Actinomycetes</taxon>
        <taxon>Kitasatosporales</taxon>
        <taxon>Streptomycetaceae</taxon>
        <taxon>Streptomyces</taxon>
    </lineage>
</organism>
<keyword evidence="2" id="KW-1133">Transmembrane helix</keyword>
<dbReference type="InterPro" id="IPR021454">
    <property type="entry name" value="DUF3105"/>
</dbReference>
<dbReference type="Pfam" id="PF11303">
    <property type="entry name" value="DUF3105"/>
    <property type="match status" value="1"/>
</dbReference>
<dbReference type="RefSeq" id="WP_045705089.1">
    <property type="nucleotide sequence ID" value="NZ_JZKH01000147.1"/>
</dbReference>
<gene>
    <name evidence="3" type="ORF">VM95_35785</name>
</gene>
<name>A0A0F2T6U9_STRR3</name>
<accession>A0A0F2T6U9</accession>
<keyword evidence="2" id="KW-0812">Transmembrane</keyword>
<evidence type="ECO:0000256" key="2">
    <source>
        <dbReference type="SAM" id="Phobius"/>
    </source>
</evidence>
<evidence type="ECO:0000313" key="3">
    <source>
        <dbReference type="EMBL" id="KJS58050.1"/>
    </source>
</evidence>
<feature type="compositionally biased region" description="Polar residues" evidence="1">
    <location>
        <begin position="1"/>
        <end position="12"/>
    </location>
</feature>
<dbReference type="PATRIC" id="fig|359131.3.peg.1767"/>
<keyword evidence="2" id="KW-0472">Membrane</keyword>
<feature type="region of interest" description="Disordered" evidence="1">
    <location>
        <begin position="1"/>
        <end position="21"/>
    </location>
</feature>
<feature type="transmembrane region" description="Helical" evidence="2">
    <location>
        <begin position="40"/>
        <end position="62"/>
    </location>
</feature>
<dbReference type="OrthoDB" id="164831at2"/>
<protein>
    <submittedName>
        <fullName evidence="3">Membrane protein</fullName>
    </submittedName>
</protein>
<dbReference type="Proteomes" id="UP000033699">
    <property type="component" value="Unassembled WGS sequence"/>
</dbReference>
<keyword evidence="4" id="KW-1185">Reference proteome</keyword>
<dbReference type="EMBL" id="JZKH01000147">
    <property type="protein sequence ID" value="KJS58050.1"/>
    <property type="molecule type" value="Genomic_DNA"/>
</dbReference>
<dbReference type="AlphaFoldDB" id="A0A0F2T6U9"/>
<reference evidence="3 4" key="1">
    <citation type="submission" date="2015-02" db="EMBL/GenBank/DDBJ databases">
        <authorList>
            <person name="Ju K.-S."/>
            <person name="Doroghazi J.R."/>
            <person name="Metcalf W."/>
        </authorList>
    </citation>
    <scope>NUCLEOTIDE SEQUENCE [LARGE SCALE GENOMIC DNA]</scope>
    <source>
        <strain evidence="3 4">ATCC 31215</strain>
    </source>
</reference>
<proteinExistence type="predicted"/>